<reference evidence="3 4" key="1">
    <citation type="submission" date="2020-04" db="EMBL/GenBank/DDBJ databases">
        <title>MicrobeNet Type strains.</title>
        <authorList>
            <person name="Nicholson A.C."/>
        </authorList>
    </citation>
    <scope>NUCLEOTIDE SEQUENCE [LARGE SCALE GENOMIC DNA]</scope>
    <source>
        <strain evidence="3 4">ATCC 23612</strain>
    </source>
</reference>
<protein>
    <submittedName>
        <fullName evidence="3">DinB family protein</fullName>
    </submittedName>
</protein>
<evidence type="ECO:0000259" key="2">
    <source>
        <dbReference type="Pfam" id="PF12867"/>
    </source>
</evidence>
<dbReference type="RefSeq" id="WP_061078743.1">
    <property type="nucleotide sequence ID" value="NZ_JAAXPG010000012.1"/>
</dbReference>
<feature type="region of interest" description="Disordered" evidence="1">
    <location>
        <begin position="171"/>
        <end position="193"/>
    </location>
</feature>
<dbReference type="Proteomes" id="UP000553209">
    <property type="component" value="Unassembled WGS sequence"/>
</dbReference>
<sequence>MPDPRSTLLRWQFDFTWSLFEYHLERLEPGDLLWEPGPLCWTVRRDGDGRWVPDWADTEPDPVPVPTAAWVTWHIGWWWSTALDHLRGRVPREREEVVWPGPEEAADWLRELRTRWLAALEGLAGPDLDAPAAFPWPPDSGLAVEHTVAWVNGELMKNVAELGQLRLLRAASASDAREAPARGERGAGPRPTP</sequence>
<comment type="caution">
    <text evidence="3">The sequence shown here is derived from an EMBL/GenBank/DDBJ whole genome shotgun (WGS) entry which is preliminary data.</text>
</comment>
<gene>
    <name evidence="3" type="ORF">HGB44_14055</name>
</gene>
<dbReference type="InterPro" id="IPR034660">
    <property type="entry name" value="DinB/YfiT-like"/>
</dbReference>
<name>A0A7X6MD31_9ACTN</name>
<dbReference type="SUPFAM" id="SSF109854">
    <property type="entry name" value="DinB/YfiT-like putative metalloenzymes"/>
    <property type="match status" value="1"/>
</dbReference>
<accession>A0A7X6MD31</accession>
<feature type="domain" description="DinB-like" evidence="2">
    <location>
        <begin position="12"/>
        <end position="161"/>
    </location>
</feature>
<evidence type="ECO:0000313" key="4">
    <source>
        <dbReference type="Proteomes" id="UP000553209"/>
    </source>
</evidence>
<organism evidence="3 4">
    <name type="scientific">Nocardiopsis alborubida</name>
    <dbReference type="NCBI Taxonomy" id="146802"/>
    <lineage>
        <taxon>Bacteria</taxon>
        <taxon>Bacillati</taxon>
        <taxon>Actinomycetota</taxon>
        <taxon>Actinomycetes</taxon>
        <taxon>Streptosporangiales</taxon>
        <taxon>Nocardiopsidaceae</taxon>
        <taxon>Nocardiopsis</taxon>
    </lineage>
</organism>
<dbReference type="InterPro" id="IPR024775">
    <property type="entry name" value="DinB-like"/>
</dbReference>
<proteinExistence type="predicted"/>
<keyword evidence="4" id="KW-1185">Reference proteome</keyword>
<evidence type="ECO:0000256" key="1">
    <source>
        <dbReference type="SAM" id="MobiDB-lite"/>
    </source>
</evidence>
<dbReference type="AlphaFoldDB" id="A0A7X6MD31"/>
<dbReference type="EMBL" id="JAAXPG010000012">
    <property type="protein sequence ID" value="NKY98774.1"/>
    <property type="molecule type" value="Genomic_DNA"/>
</dbReference>
<dbReference type="Pfam" id="PF12867">
    <property type="entry name" value="DinB_2"/>
    <property type="match status" value="1"/>
</dbReference>
<feature type="compositionally biased region" description="Basic and acidic residues" evidence="1">
    <location>
        <begin position="175"/>
        <end position="187"/>
    </location>
</feature>
<evidence type="ECO:0000313" key="3">
    <source>
        <dbReference type="EMBL" id="NKY98774.1"/>
    </source>
</evidence>